<feature type="domain" description="Sulfatase N-terminal" evidence="5">
    <location>
        <begin position="9"/>
        <end position="340"/>
    </location>
</feature>
<dbReference type="GO" id="GO:0046872">
    <property type="term" value="F:metal ion binding"/>
    <property type="evidence" value="ECO:0007669"/>
    <property type="project" value="UniProtKB-KW"/>
</dbReference>
<dbReference type="GO" id="GO:0016740">
    <property type="term" value="F:transferase activity"/>
    <property type="evidence" value="ECO:0007669"/>
    <property type="project" value="UniProtKB-KW"/>
</dbReference>
<dbReference type="PROSITE" id="PS00523">
    <property type="entry name" value="SULFATASE_1"/>
    <property type="match status" value="1"/>
</dbReference>
<keyword evidence="3 6" id="KW-0378">Hydrolase</keyword>
<dbReference type="Pfam" id="PF00884">
    <property type="entry name" value="Sulfatase"/>
    <property type="match status" value="1"/>
</dbReference>
<name>A0A6N7EPR4_9MICO</name>
<proteinExistence type="inferred from homology"/>
<dbReference type="SUPFAM" id="SSF53649">
    <property type="entry name" value="Alkaline phosphatase-like"/>
    <property type="match status" value="1"/>
</dbReference>
<evidence type="ECO:0000256" key="1">
    <source>
        <dbReference type="ARBA" id="ARBA00008779"/>
    </source>
</evidence>
<dbReference type="InterPro" id="IPR024607">
    <property type="entry name" value="Sulfatase_CS"/>
</dbReference>
<keyword evidence="6" id="KW-0808">Transferase</keyword>
<dbReference type="InterPro" id="IPR000917">
    <property type="entry name" value="Sulfatase_N"/>
</dbReference>
<gene>
    <name evidence="6" type="ORF">GB881_14020</name>
</gene>
<reference evidence="6 7" key="1">
    <citation type="submission" date="2019-10" db="EMBL/GenBank/DDBJ databases">
        <title>Georgenia wutianyii sp. nov. and Georgenia yuyongxinii sp. nov. isolated from plateau pika (Ochotona curzoniae) in the Qinghai-Tibet plateau of China.</title>
        <authorList>
            <person name="Tian Z."/>
        </authorList>
    </citation>
    <scope>NUCLEOTIDE SEQUENCE [LARGE SCALE GENOMIC DNA]</scope>
    <source>
        <strain evidence="6 7">JCM 19765</strain>
    </source>
</reference>
<dbReference type="OrthoDB" id="9777306at2"/>
<accession>A0A6N7EPR4</accession>
<dbReference type="InterPro" id="IPR017850">
    <property type="entry name" value="Alkaline_phosphatase_core_sf"/>
</dbReference>
<dbReference type="Proteomes" id="UP000437709">
    <property type="component" value="Unassembled WGS sequence"/>
</dbReference>
<keyword evidence="7" id="KW-1185">Reference proteome</keyword>
<dbReference type="RefSeq" id="WP_152193869.1">
    <property type="nucleotide sequence ID" value="NZ_VUKD01000001.1"/>
</dbReference>
<dbReference type="AlphaFoldDB" id="A0A6N7EPR4"/>
<dbReference type="PANTHER" id="PTHR42693:SF53">
    <property type="entry name" value="ENDO-4-O-SULFATASE"/>
    <property type="match status" value="1"/>
</dbReference>
<evidence type="ECO:0000256" key="2">
    <source>
        <dbReference type="ARBA" id="ARBA00022723"/>
    </source>
</evidence>
<evidence type="ECO:0000313" key="6">
    <source>
        <dbReference type="EMBL" id="MPV38146.1"/>
    </source>
</evidence>
<dbReference type="InterPro" id="IPR050738">
    <property type="entry name" value="Sulfatase"/>
</dbReference>
<dbReference type="EMBL" id="WHPC01000065">
    <property type="protein sequence ID" value="MPV38146.1"/>
    <property type="molecule type" value="Genomic_DNA"/>
</dbReference>
<keyword evidence="2" id="KW-0479">Metal-binding</keyword>
<sequence length="475" mass="50963">MASRDPERPNVVLVLADDLGPWALGCAGNPEIRTPHIDGLAAEGTRLSRFFCTSPVCSPARASLLTGEMPSVHGVHDYLDARHVGPDGTDFLAGRRSYTDDLADAGYRLGLVGKWHLGANDRPRPGFVRWLAHAGGGGPYHGAPLHDEHGPVDAPGYVTDVLTDAARQFVAAEADRPEPFYLSLHYTAPHSPWKGHHPAEYTDLYADCAFDSVPQEPTHPWVPLVDGHPIGGEADTRAALEGYFAAVSAMDAGVGGLLAEVAAQELEESTLVIFTSDNGFSCGQHGIWGKGNATFPQNMYDESVLVPFVARLPGRVPAGQVSDSLLSAYDLAPTLRELCGLGAGPGSGPGRSFAGLLRGDADEGHDRVVVFDEYGPVRMLRTRSHKYVHRYPLGPHELYDLVADPAERTNLVDDPDHAGLRAELAAELDAWFRRHTSRDADGRVLPVTGAGQVAPLSEGTGAFREAAQFRAVPRY</sequence>
<evidence type="ECO:0000256" key="4">
    <source>
        <dbReference type="ARBA" id="ARBA00022837"/>
    </source>
</evidence>
<protein>
    <submittedName>
        <fullName evidence="6">Sulfatase-like hydrolase/transferase</fullName>
    </submittedName>
</protein>
<dbReference type="Gene3D" id="3.40.720.10">
    <property type="entry name" value="Alkaline Phosphatase, subunit A"/>
    <property type="match status" value="1"/>
</dbReference>
<dbReference type="PANTHER" id="PTHR42693">
    <property type="entry name" value="ARYLSULFATASE FAMILY MEMBER"/>
    <property type="match status" value="1"/>
</dbReference>
<dbReference type="GO" id="GO:0004065">
    <property type="term" value="F:arylsulfatase activity"/>
    <property type="evidence" value="ECO:0007669"/>
    <property type="project" value="TreeGrafter"/>
</dbReference>
<comment type="caution">
    <text evidence="6">The sequence shown here is derived from an EMBL/GenBank/DDBJ whole genome shotgun (WGS) entry which is preliminary data.</text>
</comment>
<comment type="similarity">
    <text evidence="1">Belongs to the sulfatase family.</text>
</comment>
<evidence type="ECO:0000313" key="7">
    <source>
        <dbReference type="Proteomes" id="UP000437709"/>
    </source>
</evidence>
<evidence type="ECO:0000259" key="5">
    <source>
        <dbReference type="Pfam" id="PF00884"/>
    </source>
</evidence>
<keyword evidence="4" id="KW-0106">Calcium</keyword>
<evidence type="ECO:0000256" key="3">
    <source>
        <dbReference type="ARBA" id="ARBA00022801"/>
    </source>
</evidence>
<organism evidence="6 7">
    <name type="scientific">Georgenia subflava</name>
    <dbReference type="NCBI Taxonomy" id="1622177"/>
    <lineage>
        <taxon>Bacteria</taxon>
        <taxon>Bacillati</taxon>
        <taxon>Actinomycetota</taxon>
        <taxon>Actinomycetes</taxon>
        <taxon>Micrococcales</taxon>
        <taxon>Bogoriellaceae</taxon>
        <taxon>Georgenia</taxon>
    </lineage>
</organism>